<dbReference type="EMBL" id="BART01008061">
    <property type="protein sequence ID" value="GAG68089.1"/>
    <property type="molecule type" value="Genomic_DNA"/>
</dbReference>
<reference evidence="2" key="1">
    <citation type="journal article" date="2014" name="Front. Microbiol.">
        <title>High frequency of phylogenetically diverse reductive dehalogenase-homologous genes in deep subseafloor sedimentary metagenomes.</title>
        <authorList>
            <person name="Kawai M."/>
            <person name="Futagami T."/>
            <person name="Toyoda A."/>
            <person name="Takaki Y."/>
            <person name="Nishi S."/>
            <person name="Hori S."/>
            <person name="Arai W."/>
            <person name="Tsubouchi T."/>
            <person name="Morono Y."/>
            <person name="Uchiyama I."/>
            <person name="Ito T."/>
            <person name="Fujiyama A."/>
            <person name="Inagaki F."/>
            <person name="Takami H."/>
        </authorList>
    </citation>
    <scope>NUCLEOTIDE SEQUENCE</scope>
    <source>
        <strain evidence="2">Expedition CK06-06</strain>
    </source>
</reference>
<gene>
    <name evidence="2" type="ORF">S01H4_18208</name>
</gene>
<dbReference type="AlphaFoldDB" id="X0ZFM8"/>
<comment type="caution">
    <text evidence="2">The sequence shown here is derived from an EMBL/GenBank/DDBJ whole genome shotgun (WGS) entry which is preliminary data.</text>
</comment>
<organism evidence="2">
    <name type="scientific">marine sediment metagenome</name>
    <dbReference type="NCBI Taxonomy" id="412755"/>
    <lineage>
        <taxon>unclassified sequences</taxon>
        <taxon>metagenomes</taxon>
        <taxon>ecological metagenomes</taxon>
    </lineage>
</organism>
<name>X0ZFM8_9ZZZZ</name>
<sequence length="79" mass="9030">MQNLLPLILIGFIVYRIFSRKGGMGCCGSHGSHEPKRHQDGHSHSGDLSLNDRMEKVIDLRKDEYTILPSRNDQDHTRT</sequence>
<proteinExistence type="predicted"/>
<protein>
    <submittedName>
        <fullName evidence="2">Uncharacterized protein</fullName>
    </submittedName>
</protein>
<evidence type="ECO:0000256" key="1">
    <source>
        <dbReference type="SAM" id="MobiDB-lite"/>
    </source>
</evidence>
<feature type="compositionally biased region" description="Basic and acidic residues" evidence="1">
    <location>
        <begin position="31"/>
        <end position="49"/>
    </location>
</feature>
<feature type="region of interest" description="Disordered" evidence="1">
    <location>
        <begin position="26"/>
        <end position="49"/>
    </location>
</feature>
<evidence type="ECO:0000313" key="2">
    <source>
        <dbReference type="EMBL" id="GAG68089.1"/>
    </source>
</evidence>
<accession>X0ZFM8</accession>